<evidence type="ECO:0000256" key="5">
    <source>
        <dbReference type="RuleBase" id="RU280818"/>
    </source>
</evidence>
<dbReference type="PANTHER" id="PTHR10856:SF0">
    <property type="entry name" value="CORONIN"/>
    <property type="match status" value="1"/>
</dbReference>
<feature type="domain" description="DUF1899" evidence="7">
    <location>
        <begin position="4"/>
        <end position="68"/>
    </location>
</feature>
<feature type="repeat" description="WD" evidence="4">
    <location>
        <begin position="133"/>
        <end position="175"/>
    </location>
</feature>
<dbReference type="Gene3D" id="2.130.10.10">
    <property type="entry name" value="YVTN repeat-like/Quinoprotein amine dehydrogenase"/>
    <property type="match status" value="1"/>
</dbReference>
<dbReference type="InterPro" id="IPR015943">
    <property type="entry name" value="WD40/YVTN_repeat-like_dom_sf"/>
</dbReference>
<evidence type="ECO:0000256" key="2">
    <source>
        <dbReference type="ARBA" id="ARBA00022574"/>
    </source>
</evidence>
<evidence type="ECO:0000313" key="9">
    <source>
        <dbReference type="Proteomes" id="UP001444661"/>
    </source>
</evidence>
<dbReference type="SMART" id="SM01166">
    <property type="entry name" value="DUF1899"/>
    <property type="match status" value="1"/>
</dbReference>
<dbReference type="Proteomes" id="UP001444661">
    <property type="component" value="Unassembled WGS sequence"/>
</dbReference>
<feature type="region of interest" description="Disordered" evidence="6">
    <location>
        <begin position="404"/>
        <end position="542"/>
    </location>
</feature>
<dbReference type="Pfam" id="PF00400">
    <property type="entry name" value="WD40"/>
    <property type="match status" value="3"/>
</dbReference>
<comment type="similarity">
    <text evidence="1 5">Belongs to the WD repeat coronin family.</text>
</comment>
<feature type="repeat" description="WD" evidence="4">
    <location>
        <begin position="175"/>
        <end position="216"/>
    </location>
</feature>
<feature type="compositionally biased region" description="Pro residues" evidence="6">
    <location>
        <begin position="414"/>
        <end position="424"/>
    </location>
</feature>
<dbReference type="PRINTS" id="PR00320">
    <property type="entry name" value="GPROTEINBRPT"/>
</dbReference>
<feature type="compositionally biased region" description="Low complexity" evidence="6">
    <location>
        <begin position="489"/>
        <end position="539"/>
    </location>
</feature>
<dbReference type="PANTHER" id="PTHR10856">
    <property type="entry name" value="CORONIN"/>
    <property type="match status" value="1"/>
</dbReference>
<keyword evidence="9" id="KW-1185">Reference proteome</keyword>
<evidence type="ECO:0000256" key="3">
    <source>
        <dbReference type="ARBA" id="ARBA00022737"/>
    </source>
</evidence>
<dbReference type="InterPro" id="IPR015048">
    <property type="entry name" value="DUF1899"/>
</dbReference>
<accession>A0ABR1RWM4</accession>
<feature type="region of interest" description="Disordered" evidence="6">
    <location>
        <begin position="578"/>
        <end position="603"/>
    </location>
</feature>
<keyword evidence="3 5" id="KW-0677">Repeat</keyword>
<feature type="compositionally biased region" description="Basic and acidic residues" evidence="6">
    <location>
        <begin position="587"/>
        <end position="603"/>
    </location>
</feature>
<feature type="repeat" description="WD" evidence="4">
    <location>
        <begin position="77"/>
        <end position="119"/>
    </location>
</feature>
<name>A0ABR1RWM4_9PEZI</name>
<organism evidence="8 9">
    <name type="scientific">Apiospora rasikravindrae</name>
    <dbReference type="NCBI Taxonomy" id="990691"/>
    <lineage>
        <taxon>Eukaryota</taxon>
        <taxon>Fungi</taxon>
        <taxon>Dikarya</taxon>
        <taxon>Ascomycota</taxon>
        <taxon>Pezizomycotina</taxon>
        <taxon>Sordariomycetes</taxon>
        <taxon>Xylariomycetidae</taxon>
        <taxon>Amphisphaeriales</taxon>
        <taxon>Apiosporaceae</taxon>
        <taxon>Apiospora</taxon>
    </lineage>
</organism>
<dbReference type="Pfam" id="PF08953">
    <property type="entry name" value="DUF1899"/>
    <property type="match status" value="1"/>
</dbReference>
<dbReference type="SMART" id="SM01167">
    <property type="entry name" value="DUF1900"/>
    <property type="match status" value="1"/>
</dbReference>
<dbReference type="PROSITE" id="PS50294">
    <property type="entry name" value="WD_REPEATS_REGION"/>
    <property type="match status" value="3"/>
</dbReference>
<proteinExistence type="inferred from homology"/>
<dbReference type="InterPro" id="IPR001680">
    <property type="entry name" value="WD40_rpt"/>
</dbReference>
<feature type="compositionally biased region" description="Acidic residues" evidence="6">
    <location>
        <begin position="462"/>
        <end position="475"/>
    </location>
</feature>
<evidence type="ECO:0000256" key="1">
    <source>
        <dbReference type="ARBA" id="ARBA00009482"/>
    </source>
</evidence>
<dbReference type="EMBL" id="JAQQWK010000012">
    <property type="protein sequence ID" value="KAK8022317.1"/>
    <property type="molecule type" value="Genomic_DNA"/>
</dbReference>
<protein>
    <recommendedName>
        <fullName evidence="5">Coronin</fullName>
    </recommendedName>
</protein>
<dbReference type="SMART" id="SM00320">
    <property type="entry name" value="WD40"/>
    <property type="match status" value="4"/>
</dbReference>
<gene>
    <name evidence="8" type="ORF">PG993_013084</name>
</gene>
<sequence>MSGRFVRASKYRHVFGKSTRKEFCYDNLRISRNAWDTNLIKANPEYLSCNWEASGGGAFAVIPLNEKGKVPELIPLFRGHTSAVLDTDWNPFNDRIVASASDDGKVMIWEVPKDFTLFTDAEEPADVSPVAKFGGHSRKVGQVLFNPAAENILASASGDLTIKLWDVNAGSASLSLKHPDIVQSLSWNASGSMLVTTSRDKKVRVWDARQERPASEHSGHEGAKNSRVVWLGEQNRFATTGFSKMSDRQLALWEPGNTTPIGGFHTLDSISGVCMPFWDDSCNCLYLAGKGDGNIRYFEYENDKFEFLSEYKSGDPQRGVAFLPKRGVNVSARERGHEGIQDCQRFVHRAHFIHGTATRRNLPVRHFPPAVGLKPAMSTQEWLSGKEALPPKINFEDIYEGNPVSEVPADFKPAPAPAPAPAAKPAPKKEPEPAPAPAAARSPPPSMRDQGSSIAAMASKYEDDDAAGDDDETSSFEEISKPVSRKPVSPTKTTSAPLPKPAALKSPTLTSPSTFSPTTASAPAPSSSLSSNNNTSTPAGVQNTLTEIKQLLETQTKMISSQGQQIVVLTGEVDSLKKRVGSGSQDQSERIRQLELELESLRP</sequence>
<dbReference type="PROSITE" id="PS50082">
    <property type="entry name" value="WD_REPEATS_2"/>
    <property type="match status" value="3"/>
</dbReference>
<evidence type="ECO:0000259" key="7">
    <source>
        <dbReference type="SMART" id="SM01166"/>
    </source>
</evidence>
<dbReference type="InterPro" id="IPR036322">
    <property type="entry name" value="WD40_repeat_dom_sf"/>
</dbReference>
<evidence type="ECO:0000256" key="4">
    <source>
        <dbReference type="PROSITE-ProRule" id="PRU00221"/>
    </source>
</evidence>
<keyword evidence="2 4" id="KW-0853">WD repeat</keyword>
<evidence type="ECO:0000313" key="8">
    <source>
        <dbReference type="EMBL" id="KAK8022317.1"/>
    </source>
</evidence>
<comment type="caution">
    <text evidence="8">The sequence shown here is derived from an EMBL/GenBank/DDBJ whole genome shotgun (WGS) entry which is preliminary data.</text>
</comment>
<reference evidence="8 9" key="1">
    <citation type="submission" date="2023-01" db="EMBL/GenBank/DDBJ databases">
        <title>Analysis of 21 Apiospora genomes using comparative genomics revels a genus with tremendous synthesis potential of carbohydrate active enzymes and secondary metabolites.</title>
        <authorList>
            <person name="Sorensen T."/>
        </authorList>
    </citation>
    <scope>NUCLEOTIDE SEQUENCE [LARGE SCALE GENOMIC DNA]</scope>
    <source>
        <strain evidence="8 9">CBS 33761</strain>
    </source>
</reference>
<dbReference type="PROSITE" id="PS00678">
    <property type="entry name" value="WD_REPEATS_1"/>
    <property type="match status" value="2"/>
</dbReference>
<dbReference type="InterPro" id="IPR019775">
    <property type="entry name" value="WD40_repeat_CS"/>
</dbReference>
<dbReference type="InterPro" id="IPR015505">
    <property type="entry name" value="Coronin"/>
</dbReference>
<dbReference type="SUPFAM" id="SSF50978">
    <property type="entry name" value="WD40 repeat-like"/>
    <property type="match status" value="1"/>
</dbReference>
<dbReference type="InterPro" id="IPR020472">
    <property type="entry name" value="WD40_PAC1"/>
</dbReference>
<evidence type="ECO:0000256" key="6">
    <source>
        <dbReference type="SAM" id="MobiDB-lite"/>
    </source>
</evidence>